<dbReference type="EMBL" id="LMWW01000042">
    <property type="protein sequence ID" value="KUN80468.1"/>
    <property type="molecule type" value="Genomic_DNA"/>
</dbReference>
<dbReference type="PANTHER" id="PTHR22572">
    <property type="entry name" value="SUGAR-1-PHOSPHATE GUANYL TRANSFERASE"/>
    <property type="match status" value="1"/>
</dbReference>
<gene>
    <name evidence="2" type="ORF">AQJ64_25640</name>
</gene>
<dbReference type="InterPro" id="IPR050486">
    <property type="entry name" value="Mannose-1P_guanyltransferase"/>
</dbReference>
<dbReference type="OrthoDB" id="9801810at2"/>
<organism evidence="2 3">
    <name type="scientific">Streptomyces griseoruber</name>
    <dbReference type="NCBI Taxonomy" id="1943"/>
    <lineage>
        <taxon>Bacteria</taxon>
        <taxon>Bacillati</taxon>
        <taxon>Actinomycetota</taxon>
        <taxon>Actinomycetes</taxon>
        <taxon>Kitasatosporales</taxon>
        <taxon>Streptomycetaceae</taxon>
        <taxon>Streptomyces</taxon>
    </lineage>
</organism>
<feature type="domain" description="Nucleotidyl transferase" evidence="1">
    <location>
        <begin position="3"/>
        <end position="227"/>
    </location>
</feature>
<dbReference type="Proteomes" id="UP000052982">
    <property type="component" value="Unassembled WGS sequence"/>
</dbReference>
<evidence type="ECO:0000259" key="1">
    <source>
        <dbReference type="Pfam" id="PF00483"/>
    </source>
</evidence>
<dbReference type="InterPro" id="IPR029044">
    <property type="entry name" value="Nucleotide-diphossugar_trans"/>
</dbReference>
<dbReference type="STRING" id="1943.AQJ64_25640"/>
<dbReference type="RefSeq" id="WP_055636875.1">
    <property type="nucleotide sequence ID" value="NZ_JBIRRP010000028.1"/>
</dbReference>
<keyword evidence="3" id="KW-1185">Reference proteome</keyword>
<accession>A0A101SV32</accession>
<sequence length="237" mass="25760">MHAVILAGGKGVRLRPYTTALPKPLVPIGDQHAILEIVLRQLATAGFASCTIAIGHLGEIIRAYVGDGAAWGLRIDYATEESPLGTLGPLLTLREQLPETFLVMNGDVLTDLDYADVLGAHRDSGAPLTIATYARKVHIDFGVLTTRSSKVVAFTEKPSMDYRVSMGVYGLSRSTLEGYTAGLPLGFDELVIDLIRAQNPPQAYEFDGYWLDIGRPDDYDRANAEFTTRKSHLLKGA</sequence>
<dbReference type="SUPFAM" id="SSF53448">
    <property type="entry name" value="Nucleotide-diphospho-sugar transferases"/>
    <property type="match status" value="1"/>
</dbReference>
<dbReference type="Gene3D" id="3.90.550.10">
    <property type="entry name" value="Spore Coat Polysaccharide Biosynthesis Protein SpsA, Chain A"/>
    <property type="match status" value="1"/>
</dbReference>
<dbReference type="AlphaFoldDB" id="A0A101SV32"/>
<protein>
    <submittedName>
        <fullName evidence="2">Nucleoside-diphosphate-sugar pyrophosphorylase</fullName>
    </submittedName>
</protein>
<evidence type="ECO:0000313" key="3">
    <source>
        <dbReference type="Proteomes" id="UP000052982"/>
    </source>
</evidence>
<dbReference type="Pfam" id="PF00483">
    <property type="entry name" value="NTP_transferase"/>
    <property type="match status" value="1"/>
</dbReference>
<name>A0A101SV32_9ACTN</name>
<proteinExistence type="predicted"/>
<evidence type="ECO:0000313" key="2">
    <source>
        <dbReference type="EMBL" id="KUN80468.1"/>
    </source>
</evidence>
<reference evidence="2 3" key="1">
    <citation type="submission" date="2015-10" db="EMBL/GenBank/DDBJ databases">
        <title>Draft genome sequence of Streptomyces griseoruber DSM 40281, type strain for the species Streptomyces griseoruber.</title>
        <authorList>
            <person name="Ruckert C."/>
            <person name="Winkler A."/>
            <person name="Kalinowski J."/>
            <person name="Kampfer P."/>
            <person name="Glaeser S."/>
        </authorList>
    </citation>
    <scope>NUCLEOTIDE SEQUENCE [LARGE SCALE GENOMIC DNA]</scope>
    <source>
        <strain evidence="2 3">DSM 40281</strain>
    </source>
</reference>
<comment type="caution">
    <text evidence="2">The sequence shown here is derived from an EMBL/GenBank/DDBJ whole genome shotgun (WGS) entry which is preliminary data.</text>
</comment>
<dbReference type="InterPro" id="IPR005835">
    <property type="entry name" value="NTP_transferase_dom"/>
</dbReference>